<proteinExistence type="predicted"/>
<dbReference type="SFLD" id="SFLDS00019">
    <property type="entry name" value="Glutathione_Transferase_(cytos"/>
    <property type="match status" value="1"/>
</dbReference>
<sequence>MSSGALQREAAEQEQRIPTMYHIPVCPFSQRLEILLALKGLEDRVGFHIVDITKPRPDWLLEKTRGTTALPALETEDGRILKESLVILRYLEELFPEPAVARQDPYRRAVEGMMSAMEGEFVALGYRYVMNQDANKRDVFRRGMLDLYARLNDFLEEHNPEGTYLFEDFGWAETVFTPMFMRFWFLEYYEDFDLPDEDGYARVRRWRDACLSHPAARQVTKEKIVKLYYDYAKGAGNGALLPGRAYSSFVFEPDWKSRPWPPKDKYGHDATDVELGLAR</sequence>
<dbReference type="InterPro" id="IPR050983">
    <property type="entry name" value="GST_Omega/HSP26"/>
</dbReference>
<reference evidence="3" key="1">
    <citation type="submission" date="2020-02" db="EMBL/GenBank/DDBJ databases">
        <authorList>
            <person name="Meier V. D."/>
        </authorList>
    </citation>
    <scope>NUCLEOTIDE SEQUENCE</scope>
    <source>
        <strain evidence="3">AVDCRST_MAG58</strain>
    </source>
</reference>
<dbReference type="AlphaFoldDB" id="A0A6J4RIH0"/>
<dbReference type="Gene3D" id="1.20.1050.10">
    <property type="match status" value="1"/>
</dbReference>
<feature type="domain" description="GST N-terminal" evidence="1">
    <location>
        <begin position="16"/>
        <end position="99"/>
    </location>
</feature>
<dbReference type="SUPFAM" id="SSF47616">
    <property type="entry name" value="GST C-terminal domain-like"/>
    <property type="match status" value="1"/>
</dbReference>
<dbReference type="CDD" id="cd00570">
    <property type="entry name" value="GST_N_family"/>
    <property type="match status" value="1"/>
</dbReference>
<dbReference type="InterPro" id="IPR036249">
    <property type="entry name" value="Thioredoxin-like_sf"/>
</dbReference>
<evidence type="ECO:0000259" key="2">
    <source>
        <dbReference type="PROSITE" id="PS50405"/>
    </source>
</evidence>
<keyword evidence="3" id="KW-0808">Transferase</keyword>
<dbReference type="GO" id="GO:0005737">
    <property type="term" value="C:cytoplasm"/>
    <property type="evidence" value="ECO:0007669"/>
    <property type="project" value="TreeGrafter"/>
</dbReference>
<gene>
    <name evidence="3" type="ORF">AVDCRST_MAG58-3947</name>
</gene>
<accession>A0A6J4RIH0</accession>
<evidence type="ECO:0000259" key="1">
    <source>
        <dbReference type="PROSITE" id="PS50404"/>
    </source>
</evidence>
<dbReference type="SUPFAM" id="SSF52833">
    <property type="entry name" value="Thioredoxin-like"/>
    <property type="match status" value="1"/>
</dbReference>
<organism evidence="3">
    <name type="scientific">uncultured Rubrobacteraceae bacterium</name>
    <dbReference type="NCBI Taxonomy" id="349277"/>
    <lineage>
        <taxon>Bacteria</taxon>
        <taxon>Bacillati</taxon>
        <taxon>Actinomycetota</taxon>
        <taxon>Rubrobacteria</taxon>
        <taxon>Rubrobacterales</taxon>
        <taxon>Rubrobacteraceae</taxon>
        <taxon>environmental samples</taxon>
    </lineage>
</organism>
<dbReference type="EMBL" id="CADCVF010000080">
    <property type="protein sequence ID" value="CAA9469806.1"/>
    <property type="molecule type" value="Genomic_DNA"/>
</dbReference>
<feature type="domain" description="GST C-terminal" evidence="2">
    <location>
        <begin position="104"/>
        <end position="231"/>
    </location>
</feature>
<dbReference type="GO" id="GO:0016740">
    <property type="term" value="F:transferase activity"/>
    <property type="evidence" value="ECO:0007669"/>
    <property type="project" value="UniProtKB-KW"/>
</dbReference>
<dbReference type="InterPro" id="IPR004045">
    <property type="entry name" value="Glutathione_S-Trfase_N"/>
</dbReference>
<dbReference type="InterPro" id="IPR040079">
    <property type="entry name" value="Glutathione_S-Trfase"/>
</dbReference>
<dbReference type="Pfam" id="PF13417">
    <property type="entry name" value="GST_N_3"/>
    <property type="match status" value="1"/>
</dbReference>
<dbReference type="Gene3D" id="3.40.30.10">
    <property type="entry name" value="Glutaredoxin"/>
    <property type="match status" value="1"/>
</dbReference>
<dbReference type="Pfam" id="PF13410">
    <property type="entry name" value="GST_C_2"/>
    <property type="match status" value="1"/>
</dbReference>
<dbReference type="CDD" id="cd00299">
    <property type="entry name" value="GST_C_family"/>
    <property type="match status" value="1"/>
</dbReference>
<dbReference type="InterPro" id="IPR010987">
    <property type="entry name" value="Glutathione-S-Trfase_C-like"/>
</dbReference>
<dbReference type="InterPro" id="IPR036282">
    <property type="entry name" value="Glutathione-S-Trfase_C_sf"/>
</dbReference>
<evidence type="ECO:0000313" key="3">
    <source>
        <dbReference type="EMBL" id="CAA9469806.1"/>
    </source>
</evidence>
<protein>
    <submittedName>
        <fullName evidence="3">Glutathione S-transferase family protein</fullName>
    </submittedName>
</protein>
<dbReference type="PANTHER" id="PTHR43968">
    <property type="match status" value="1"/>
</dbReference>
<dbReference type="PROSITE" id="PS50405">
    <property type="entry name" value="GST_CTER"/>
    <property type="match status" value="1"/>
</dbReference>
<name>A0A6J4RIH0_9ACTN</name>
<dbReference type="PANTHER" id="PTHR43968:SF6">
    <property type="entry name" value="GLUTATHIONE S-TRANSFERASE OMEGA"/>
    <property type="match status" value="1"/>
</dbReference>
<dbReference type="PROSITE" id="PS50404">
    <property type="entry name" value="GST_NTER"/>
    <property type="match status" value="1"/>
</dbReference>